<gene>
    <name evidence="3" type="ORF">CLV51_10155</name>
</gene>
<dbReference type="PANTHER" id="PTHR14969">
    <property type="entry name" value="SPHINGOSINE-1-PHOSPHATE PHOSPHOHYDROLASE"/>
    <property type="match status" value="1"/>
</dbReference>
<dbReference type="SMART" id="SM00014">
    <property type="entry name" value="acidPPc"/>
    <property type="match status" value="1"/>
</dbReference>
<keyword evidence="1" id="KW-0812">Transmembrane</keyword>
<dbReference type="Proteomes" id="UP000240971">
    <property type="component" value="Unassembled WGS sequence"/>
</dbReference>
<dbReference type="EMBL" id="PYAW01000001">
    <property type="protein sequence ID" value="PSL48729.1"/>
    <property type="molecule type" value="Genomic_DNA"/>
</dbReference>
<evidence type="ECO:0000313" key="3">
    <source>
        <dbReference type="EMBL" id="PSL48729.1"/>
    </source>
</evidence>
<reference evidence="3 4" key="1">
    <citation type="submission" date="2018-03" db="EMBL/GenBank/DDBJ databases">
        <title>Genomic Encyclopedia of Archaeal and Bacterial Type Strains, Phase II (KMG-II): from individual species to whole genera.</title>
        <authorList>
            <person name="Goeker M."/>
        </authorList>
    </citation>
    <scope>NUCLEOTIDE SEQUENCE [LARGE SCALE GENOMIC DNA]</scope>
    <source>
        <strain evidence="3 4">DSM 24859</strain>
    </source>
</reference>
<organism evidence="3 4">
    <name type="scientific">Chitinophaga niastensis</name>
    <dbReference type="NCBI Taxonomy" id="536980"/>
    <lineage>
        <taxon>Bacteria</taxon>
        <taxon>Pseudomonadati</taxon>
        <taxon>Bacteroidota</taxon>
        <taxon>Chitinophagia</taxon>
        <taxon>Chitinophagales</taxon>
        <taxon>Chitinophagaceae</taxon>
        <taxon>Chitinophaga</taxon>
    </lineage>
</organism>
<comment type="caution">
    <text evidence="3">The sequence shown here is derived from an EMBL/GenBank/DDBJ whole genome shotgun (WGS) entry which is preliminary data.</text>
</comment>
<keyword evidence="1" id="KW-0472">Membrane</keyword>
<dbReference type="SUPFAM" id="SSF48317">
    <property type="entry name" value="Acid phosphatase/Vanadium-dependent haloperoxidase"/>
    <property type="match status" value="1"/>
</dbReference>
<protein>
    <submittedName>
        <fullName evidence="3">Membrane-associated phospholipid phosphatase</fullName>
    </submittedName>
</protein>
<name>A0A2P8HR86_CHINA</name>
<dbReference type="RefSeq" id="WP_106526018.1">
    <property type="nucleotide sequence ID" value="NZ_PYAW01000001.1"/>
</dbReference>
<dbReference type="PANTHER" id="PTHR14969:SF13">
    <property type="entry name" value="AT30094P"/>
    <property type="match status" value="1"/>
</dbReference>
<feature type="transmembrane region" description="Helical" evidence="1">
    <location>
        <begin position="131"/>
        <end position="149"/>
    </location>
</feature>
<keyword evidence="4" id="KW-1185">Reference proteome</keyword>
<evidence type="ECO:0000256" key="1">
    <source>
        <dbReference type="SAM" id="Phobius"/>
    </source>
</evidence>
<sequence>MLFTLFRKNIYFFLPFLLWIIVGGVMLATYSQRELFLDINGEHSQWGDVIVTGLTYLGDGIMFGIVLFLMLVTQRFRLFFIGLAVLLLVTIIVQVAKHYFNAPRPISYFGDETATLVHTVKWVTVHSTCSFPSGHSAAAFGMFSFLAVISRNKKLGLLFIGMALSAAYSRIYLAQHFFADVYVGSIVGTLSTIVVYGFFKFRDTTSSPEACAEALLQGNSNANASA</sequence>
<dbReference type="Gene3D" id="1.20.144.10">
    <property type="entry name" value="Phosphatidic acid phosphatase type 2/haloperoxidase"/>
    <property type="match status" value="1"/>
</dbReference>
<feature type="transmembrane region" description="Helical" evidence="1">
    <location>
        <begin position="156"/>
        <end position="175"/>
    </location>
</feature>
<dbReference type="InterPro" id="IPR000326">
    <property type="entry name" value="PAP2/HPO"/>
</dbReference>
<dbReference type="Pfam" id="PF01569">
    <property type="entry name" value="PAP2"/>
    <property type="match status" value="1"/>
</dbReference>
<feature type="transmembrane region" description="Helical" evidence="1">
    <location>
        <begin position="78"/>
        <end position="96"/>
    </location>
</feature>
<feature type="transmembrane region" description="Helical" evidence="1">
    <location>
        <begin position="50"/>
        <end position="71"/>
    </location>
</feature>
<proteinExistence type="predicted"/>
<evidence type="ECO:0000259" key="2">
    <source>
        <dbReference type="SMART" id="SM00014"/>
    </source>
</evidence>
<feature type="transmembrane region" description="Helical" evidence="1">
    <location>
        <begin position="12"/>
        <end position="30"/>
    </location>
</feature>
<dbReference type="InterPro" id="IPR036938">
    <property type="entry name" value="PAP2/HPO_sf"/>
</dbReference>
<dbReference type="AlphaFoldDB" id="A0A2P8HR86"/>
<keyword evidence="1" id="KW-1133">Transmembrane helix</keyword>
<accession>A0A2P8HR86</accession>
<feature type="transmembrane region" description="Helical" evidence="1">
    <location>
        <begin position="181"/>
        <end position="199"/>
    </location>
</feature>
<evidence type="ECO:0000313" key="4">
    <source>
        <dbReference type="Proteomes" id="UP000240971"/>
    </source>
</evidence>
<feature type="domain" description="Phosphatidic acid phosphatase type 2/haloperoxidase" evidence="2">
    <location>
        <begin position="81"/>
        <end position="196"/>
    </location>
</feature>
<dbReference type="CDD" id="cd01610">
    <property type="entry name" value="PAP2_like"/>
    <property type="match status" value="1"/>
</dbReference>